<dbReference type="Proteomes" id="UP001165064">
    <property type="component" value="Unassembled WGS sequence"/>
</dbReference>
<gene>
    <name evidence="1" type="ORF">Amon02_000971700</name>
</gene>
<accession>A0ACB5TUG8</accession>
<name>A0ACB5TUG8_AMBMO</name>
<proteinExistence type="predicted"/>
<evidence type="ECO:0000313" key="2">
    <source>
        <dbReference type="Proteomes" id="UP001165064"/>
    </source>
</evidence>
<organism evidence="1 2">
    <name type="scientific">Ambrosiozyma monospora</name>
    <name type="common">Yeast</name>
    <name type="synonym">Endomycopsis monosporus</name>
    <dbReference type="NCBI Taxonomy" id="43982"/>
    <lineage>
        <taxon>Eukaryota</taxon>
        <taxon>Fungi</taxon>
        <taxon>Dikarya</taxon>
        <taxon>Ascomycota</taxon>
        <taxon>Saccharomycotina</taxon>
        <taxon>Pichiomycetes</taxon>
        <taxon>Pichiales</taxon>
        <taxon>Pichiaceae</taxon>
        <taxon>Ambrosiozyma</taxon>
    </lineage>
</organism>
<reference evidence="1" key="1">
    <citation type="submission" date="2023-04" db="EMBL/GenBank/DDBJ databases">
        <title>Ambrosiozyma monospora NBRC 10751.</title>
        <authorList>
            <person name="Ichikawa N."/>
            <person name="Sato H."/>
            <person name="Tonouchi N."/>
        </authorList>
    </citation>
    <scope>NUCLEOTIDE SEQUENCE</scope>
    <source>
        <strain evidence="1">NBRC 10751</strain>
    </source>
</reference>
<sequence length="143" mass="16607">MIIFQEYLCQICCHGLFSILSGRLGGDFPPLLKKLAAKALCREGITISSYYIEHLGYSKDLRGLKPMVMFQEKNWWFKEKLWIDIYEWEKILSVFVEYGLQPNIISSVPHYQGNQILNIPYPSGCFENSDVDDSSRGEVRLYL</sequence>
<keyword evidence="2" id="KW-1185">Reference proteome</keyword>
<protein>
    <submittedName>
        <fullName evidence="1">Unnamed protein product</fullName>
    </submittedName>
</protein>
<dbReference type="EMBL" id="BSXS01009275">
    <property type="protein sequence ID" value="GME95100.1"/>
    <property type="molecule type" value="Genomic_DNA"/>
</dbReference>
<evidence type="ECO:0000313" key="1">
    <source>
        <dbReference type="EMBL" id="GME95100.1"/>
    </source>
</evidence>
<comment type="caution">
    <text evidence="1">The sequence shown here is derived from an EMBL/GenBank/DDBJ whole genome shotgun (WGS) entry which is preliminary data.</text>
</comment>